<accession>A0A9P1GBS7</accession>
<protein>
    <submittedName>
        <fullName evidence="1">Uncharacterized protein</fullName>
    </submittedName>
</protein>
<dbReference type="Proteomes" id="UP001152797">
    <property type="component" value="Unassembled WGS sequence"/>
</dbReference>
<gene>
    <name evidence="1" type="ORF">C1SCF055_LOCUS33731</name>
</gene>
<sequence>VLMQAISLADKSGTNDISTLLPKDGPSSSDLASLDNILGRYLSPEIPPTAPLRQTSISAVKSAVTTFQTWAMRTPGLVGVLFGQQGKSKAWKGLRILVAPSFQAILEDHRTAEMCEQDQVRPVGVIQVGSAAANEASREIVRTQCQAFIDEKLKVSLCIYVHPHDPGSFAFKEFGGEEFVCVEPVWGHATMKGIANVCMVEHLFQSNREALYRQVCKVVLKEACKIYDTSPSGNTQKFPFEKVGIPGDGRCGWRAILAAQNLKGFLAIPRTATHDVRV</sequence>
<dbReference type="EMBL" id="CAMXCT010004235">
    <property type="protein sequence ID" value="CAI4008276.1"/>
    <property type="molecule type" value="Genomic_DNA"/>
</dbReference>
<reference evidence="2" key="2">
    <citation type="submission" date="2024-04" db="EMBL/GenBank/DDBJ databases">
        <authorList>
            <person name="Chen Y."/>
            <person name="Shah S."/>
            <person name="Dougan E. K."/>
            <person name="Thang M."/>
            <person name="Chan C."/>
        </authorList>
    </citation>
    <scope>NUCLEOTIDE SEQUENCE [LARGE SCALE GENOMIC DNA]</scope>
</reference>
<evidence type="ECO:0000313" key="2">
    <source>
        <dbReference type="EMBL" id="CAL1161651.1"/>
    </source>
</evidence>
<evidence type="ECO:0000313" key="3">
    <source>
        <dbReference type="Proteomes" id="UP001152797"/>
    </source>
</evidence>
<keyword evidence="3" id="KW-1185">Reference proteome</keyword>
<feature type="non-terminal residue" evidence="1">
    <location>
        <position position="278"/>
    </location>
</feature>
<name>A0A9P1GBS7_9DINO</name>
<dbReference type="AlphaFoldDB" id="A0A9P1GBS7"/>
<evidence type="ECO:0000313" key="1">
    <source>
        <dbReference type="EMBL" id="CAI4008276.1"/>
    </source>
</evidence>
<dbReference type="EMBL" id="CAMXCT030004235">
    <property type="protein sequence ID" value="CAL4795588.1"/>
    <property type="molecule type" value="Genomic_DNA"/>
</dbReference>
<organism evidence="1">
    <name type="scientific">Cladocopium goreaui</name>
    <dbReference type="NCBI Taxonomy" id="2562237"/>
    <lineage>
        <taxon>Eukaryota</taxon>
        <taxon>Sar</taxon>
        <taxon>Alveolata</taxon>
        <taxon>Dinophyceae</taxon>
        <taxon>Suessiales</taxon>
        <taxon>Symbiodiniaceae</taxon>
        <taxon>Cladocopium</taxon>
    </lineage>
</organism>
<proteinExistence type="predicted"/>
<reference evidence="1" key="1">
    <citation type="submission" date="2022-10" db="EMBL/GenBank/DDBJ databases">
        <authorList>
            <person name="Chen Y."/>
            <person name="Dougan E. K."/>
            <person name="Chan C."/>
            <person name="Rhodes N."/>
            <person name="Thang M."/>
        </authorList>
    </citation>
    <scope>NUCLEOTIDE SEQUENCE</scope>
</reference>
<comment type="caution">
    <text evidence="1">The sequence shown here is derived from an EMBL/GenBank/DDBJ whole genome shotgun (WGS) entry which is preliminary data.</text>
</comment>
<dbReference type="EMBL" id="CAMXCT020004235">
    <property type="protein sequence ID" value="CAL1161651.1"/>
    <property type="molecule type" value="Genomic_DNA"/>
</dbReference>